<dbReference type="SUPFAM" id="SSF102114">
    <property type="entry name" value="Radical SAM enzymes"/>
    <property type="match status" value="1"/>
</dbReference>
<proteinExistence type="predicted"/>
<comment type="cofactor">
    <cofactor evidence="1">
        <name>[4Fe-4S] cluster</name>
        <dbReference type="ChEBI" id="CHEBI:49883"/>
    </cofactor>
</comment>
<organism evidence="8 9">
    <name type="scientific">Rheinheimera tilapiae</name>
    <dbReference type="NCBI Taxonomy" id="875043"/>
    <lineage>
        <taxon>Bacteria</taxon>
        <taxon>Pseudomonadati</taxon>
        <taxon>Pseudomonadota</taxon>
        <taxon>Gammaproteobacteria</taxon>
        <taxon>Chromatiales</taxon>
        <taxon>Chromatiaceae</taxon>
        <taxon>Rheinheimera</taxon>
    </lineage>
</organism>
<dbReference type="InterPro" id="IPR013785">
    <property type="entry name" value="Aldolase_TIM"/>
</dbReference>
<feature type="domain" description="Biotin and thiamin synthesis-associated" evidence="7">
    <location>
        <begin position="258"/>
        <end position="361"/>
    </location>
</feature>
<evidence type="ECO:0000313" key="8">
    <source>
        <dbReference type="EMBL" id="MFC0050087.1"/>
    </source>
</evidence>
<reference evidence="8 9" key="1">
    <citation type="submission" date="2024-09" db="EMBL/GenBank/DDBJ databases">
        <authorList>
            <person name="Sun Q."/>
            <person name="Mori K."/>
        </authorList>
    </citation>
    <scope>NUCLEOTIDE SEQUENCE [LARGE SCALE GENOMIC DNA]</scope>
    <source>
        <strain evidence="8 9">KCTC 23315</strain>
    </source>
</reference>
<dbReference type="SFLD" id="SFLDG01081">
    <property type="entry name" value="cleavage_of_the_Ca-Cb_bond_in"/>
    <property type="match status" value="1"/>
</dbReference>
<comment type="caution">
    <text evidence="8">The sequence shown here is derived from an EMBL/GenBank/DDBJ whole genome shotgun (WGS) entry which is preliminary data.</text>
</comment>
<evidence type="ECO:0000313" key="9">
    <source>
        <dbReference type="Proteomes" id="UP001589813"/>
    </source>
</evidence>
<dbReference type="SFLD" id="SFLDG01060">
    <property type="entry name" value="BATS_domain_containing"/>
    <property type="match status" value="1"/>
</dbReference>
<dbReference type="InterPro" id="IPR034428">
    <property type="entry name" value="ThiH/NoCL/HydG-like"/>
</dbReference>
<evidence type="ECO:0000256" key="3">
    <source>
        <dbReference type="ARBA" id="ARBA00022691"/>
    </source>
</evidence>
<keyword evidence="4" id="KW-0479">Metal-binding</keyword>
<dbReference type="Proteomes" id="UP001589813">
    <property type="component" value="Unassembled WGS sequence"/>
</dbReference>
<dbReference type="Gene3D" id="3.20.20.70">
    <property type="entry name" value="Aldolase class I"/>
    <property type="match status" value="1"/>
</dbReference>
<keyword evidence="5" id="KW-0408">Iron</keyword>
<dbReference type="InterPro" id="IPR010722">
    <property type="entry name" value="BATS_dom"/>
</dbReference>
<dbReference type="SMART" id="SM00876">
    <property type="entry name" value="BATS"/>
    <property type="match status" value="1"/>
</dbReference>
<keyword evidence="2" id="KW-0004">4Fe-4S</keyword>
<dbReference type="InterPro" id="IPR012726">
    <property type="entry name" value="ThiH"/>
</dbReference>
<gene>
    <name evidence="8" type="primary">thiH</name>
    <name evidence="8" type="ORF">ACFFJP_17425</name>
</gene>
<name>A0ABV6BGT2_9GAMM</name>
<evidence type="ECO:0000259" key="7">
    <source>
        <dbReference type="SMART" id="SM00876"/>
    </source>
</evidence>
<dbReference type="Pfam" id="PF06968">
    <property type="entry name" value="BATS"/>
    <property type="match status" value="1"/>
</dbReference>
<evidence type="ECO:0000256" key="5">
    <source>
        <dbReference type="ARBA" id="ARBA00023004"/>
    </source>
</evidence>
<dbReference type="InterPro" id="IPR007197">
    <property type="entry name" value="rSAM"/>
</dbReference>
<dbReference type="NCBIfam" id="TIGR02351">
    <property type="entry name" value="thiH"/>
    <property type="match status" value="1"/>
</dbReference>
<evidence type="ECO:0000256" key="1">
    <source>
        <dbReference type="ARBA" id="ARBA00001966"/>
    </source>
</evidence>
<keyword evidence="9" id="KW-1185">Reference proteome</keyword>
<dbReference type="SFLD" id="SFLDF00301">
    <property type="entry name" value="2-iminoacetate_synthase_(ThiH)"/>
    <property type="match status" value="1"/>
</dbReference>
<protein>
    <submittedName>
        <fullName evidence="8">2-iminoacetate synthase ThiH</fullName>
    </submittedName>
</protein>
<dbReference type="EMBL" id="JBHLXP010000005">
    <property type="protein sequence ID" value="MFC0050087.1"/>
    <property type="molecule type" value="Genomic_DNA"/>
</dbReference>
<evidence type="ECO:0000256" key="2">
    <source>
        <dbReference type="ARBA" id="ARBA00022485"/>
    </source>
</evidence>
<dbReference type="Pfam" id="PF04055">
    <property type="entry name" value="Radical_SAM"/>
    <property type="match status" value="1"/>
</dbReference>
<accession>A0ABV6BGT2</accession>
<keyword evidence="6" id="KW-0411">Iron-sulfur</keyword>
<dbReference type="SFLD" id="SFLDS00029">
    <property type="entry name" value="Radical_SAM"/>
    <property type="match status" value="1"/>
</dbReference>
<sequence length="375" mass="41340">MLQRPIFRIDQAQFDRLQRQSCAPDRQAVLQALSSAKPDFTDLQALLSPAAAEFLPQMLARATQLKRQRSGLTLSLFAPLYLSNLCSNECSYCGFSRSVAVKRRILTVDEALQETAAIQALGISQLLLVTGEHERKAGVDYLLAMTQALRPQVAKLMLESQPLAVRDYQQLRVAGIDAVMLYQETYDPQSYARHHTFGAKADMAYRLDAPARVAAAGIAQLGMGVLLGLADWRTDVLLLAQHLRFLQQHWYQLAFTVALPRLKPCAGQSTQQSGVSDRDYLQLLCALKIFAPELSLSVSTRDSPQLRDLLLTSIACSASAGSKTQPGGYTVAPQSLAQFSIDDERSPAEIAAMLRRSGIQPVWQDWHPLLGRSSV</sequence>
<keyword evidence="3" id="KW-0949">S-adenosyl-L-methionine</keyword>
<dbReference type="InterPro" id="IPR058240">
    <property type="entry name" value="rSAM_sf"/>
</dbReference>
<evidence type="ECO:0000256" key="4">
    <source>
        <dbReference type="ARBA" id="ARBA00022723"/>
    </source>
</evidence>
<dbReference type="RefSeq" id="WP_377247206.1">
    <property type="nucleotide sequence ID" value="NZ_JBHLXP010000005.1"/>
</dbReference>
<evidence type="ECO:0000256" key="6">
    <source>
        <dbReference type="ARBA" id="ARBA00023014"/>
    </source>
</evidence>
<dbReference type="PANTHER" id="PTHR43583:SF1">
    <property type="entry name" value="2-IMINOACETATE SYNTHASE"/>
    <property type="match status" value="1"/>
</dbReference>
<dbReference type="CDD" id="cd01335">
    <property type="entry name" value="Radical_SAM"/>
    <property type="match status" value="1"/>
</dbReference>
<dbReference type="PANTHER" id="PTHR43583">
    <property type="entry name" value="2-IMINOACETATE SYNTHASE"/>
    <property type="match status" value="1"/>
</dbReference>